<dbReference type="GO" id="GO:0008270">
    <property type="term" value="F:zinc ion binding"/>
    <property type="evidence" value="ECO:0007669"/>
    <property type="project" value="UniProtKB-UniRule"/>
</dbReference>
<dbReference type="GO" id="GO:0016020">
    <property type="term" value="C:membrane"/>
    <property type="evidence" value="ECO:0007669"/>
    <property type="project" value="TreeGrafter"/>
</dbReference>
<evidence type="ECO:0000259" key="13">
    <source>
        <dbReference type="Pfam" id="PF11838"/>
    </source>
</evidence>
<dbReference type="FunFam" id="2.60.40.1730:FF:000002">
    <property type="entry name" value="Aminopeptidase"/>
    <property type="match status" value="1"/>
</dbReference>
<feature type="binding site" evidence="9">
    <location>
        <position position="328"/>
    </location>
    <ligand>
        <name>Zn(2+)</name>
        <dbReference type="ChEBI" id="CHEBI:29105"/>
        <note>catalytic</note>
    </ligand>
</feature>
<dbReference type="GO" id="GO:0006508">
    <property type="term" value="P:proteolysis"/>
    <property type="evidence" value="ECO:0007669"/>
    <property type="project" value="UniProtKB-KW"/>
</dbReference>
<dbReference type="GO" id="GO:0043171">
    <property type="term" value="P:peptide catabolic process"/>
    <property type="evidence" value="ECO:0007669"/>
    <property type="project" value="TreeGrafter"/>
</dbReference>
<protein>
    <recommendedName>
        <fullName evidence="11">Aminopeptidase</fullName>
        <ecNumber evidence="11">3.4.11.-</ecNumber>
    </recommendedName>
</protein>
<reference evidence="15" key="1">
    <citation type="submission" date="2021-11" db="EMBL/GenBank/DDBJ databases">
        <authorList>
            <person name="Herlambang A."/>
            <person name="Guo Y."/>
            <person name="Takashima Y."/>
            <person name="Nishizawa T."/>
        </authorList>
    </citation>
    <scope>NUCLEOTIDE SEQUENCE</scope>
    <source>
        <strain evidence="15">E1425</strain>
    </source>
</reference>
<dbReference type="Gene3D" id="2.60.40.1910">
    <property type="match status" value="1"/>
</dbReference>
<keyword evidence="7 11" id="KW-0482">Metalloprotease</keyword>
<evidence type="ECO:0000256" key="6">
    <source>
        <dbReference type="ARBA" id="ARBA00022833"/>
    </source>
</evidence>
<dbReference type="InterPro" id="IPR042097">
    <property type="entry name" value="Aminopeptidase_N-like_N_sf"/>
</dbReference>
<keyword evidence="6 9" id="KW-0862">Zinc</keyword>
<dbReference type="Gene3D" id="2.60.40.1730">
    <property type="entry name" value="tricorn interacting facor f3 domain"/>
    <property type="match status" value="1"/>
</dbReference>
<keyword evidence="2 11" id="KW-0031">Aminopeptidase</keyword>
<dbReference type="Pfam" id="PF17900">
    <property type="entry name" value="Peptidase_M1_N"/>
    <property type="match status" value="1"/>
</dbReference>
<feature type="site" description="Transition state stabilizer" evidence="10">
    <location>
        <position position="391"/>
    </location>
</feature>
<dbReference type="GO" id="GO:0070006">
    <property type="term" value="F:metalloaminopeptidase activity"/>
    <property type="evidence" value="ECO:0007669"/>
    <property type="project" value="TreeGrafter"/>
</dbReference>
<name>A0A9P3LXR4_9FUNG</name>
<comment type="caution">
    <text evidence="15">The sequence shown here is derived from an EMBL/GenBank/DDBJ whole genome shotgun (WGS) entry which is preliminary data.</text>
</comment>
<dbReference type="CDD" id="cd09601">
    <property type="entry name" value="M1_APN-Q_like"/>
    <property type="match status" value="1"/>
</dbReference>
<evidence type="ECO:0000256" key="11">
    <source>
        <dbReference type="RuleBase" id="RU364040"/>
    </source>
</evidence>
<proteinExistence type="inferred from homology"/>
<dbReference type="PANTHER" id="PTHR11533:SF171">
    <property type="entry name" value="AMINOPEPTIDASE"/>
    <property type="match status" value="1"/>
</dbReference>
<feature type="binding site" evidence="9">
    <location>
        <position position="305"/>
    </location>
    <ligand>
        <name>Zn(2+)</name>
        <dbReference type="ChEBI" id="CHEBI:29105"/>
        <note>catalytic</note>
    </ligand>
</feature>
<feature type="domain" description="Aminopeptidase N-like N-terminal" evidence="14">
    <location>
        <begin position="14"/>
        <end position="195"/>
    </location>
</feature>
<evidence type="ECO:0000256" key="4">
    <source>
        <dbReference type="ARBA" id="ARBA00022723"/>
    </source>
</evidence>
<evidence type="ECO:0000256" key="1">
    <source>
        <dbReference type="ARBA" id="ARBA00010136"/>
    </source>
</evidence>
<dbReference type="EMBL" id="BQFW01000009">
    <property type="protein sequence ID" value="GJJ74378.1"/>
    <property type="molecule type" value="Genomic_DNA"/>
</dbReference>
<dbReference type="InterPro" id="IPR014782">
    <property type="entry name" value="Peptidase_M1_dom"/>
</dbReference>
<dbReference type="OrthoDB" id="10031169at2759"/>
<dbReference type="SUPFAM" id="SSF55486">
    <property type="entry name" value="Metalloproteases ('zincins'), catalytic domain"/>
    <property type="match status" value="1"/>
</dbReference>
<dbReference type="InterPro" id="IPR034016">
    <property type="entry name" value="M1_APN-typ"/>
</dbReference>
<evidence type="ECO:0000256" key="9">
    <source>
        <dbReference type="PIRSR" id="PIRSR634016-3"/>
    </source>
</evidence>
<dbReference type="GO" id="GO:0005615">
    <property type="term" value="C:extracellular space"/>
    <property type="evidence" value="ECO:0007669"/>
    <property type="project" value="TreeGrafter"/>
</dbReference>
<dbReference type="GO" id="GO:0042277">
    <property type="term" value="F:peptide binding"/>
    <property type="evidence" value="ECO:0007669"/>
    <property type="project" value="TreeGrafter"/>
</dbReference>
<feature type="binding site" evidence="9">
    <location>
        <position position="309"/>
    </location>
    <ligand>
        <name>Zn(2+)</name>
        <dbReference type="ChEBI" id="CHEBI:29105"/>
        <note>catalytic</note>
    </ligand>
</feature>
<dbReference type="Proteomes" id="UP000827284">
    <property type="component" value="Unassembled WGS sequence"/>
</dbReference>
<keyword evidence="16" id="KW-1185">Reference proteome</keyword>
<dbReference type="Gene3D" id="1.10.390.10">
    <property type="entry name" value="Neutral Protease Domain 2"/>
    <property type="match status" value="1"/>
</dbReference>
<dbReference type="InterPro" id="IPR001930">
    <property type="entry name" value="Peptidase_M1"/>
</dbReference>
<dbReference type="FunFam" id="1.10.390.10:FF:000001">
    <property type="entry name" value="Aminopeptidase"/>
    <property type="match status" value="1"/>
</dbReference>
<gene>
    <name evidence="15" type="ORF">EMPS_06736</name>
</gene>
<dbReference type="GO" id="GO:0005737">
    <property type="term" value="C:cytoplasm"/>
    <property type="evidence" value="ECO:0007669"/>
    <property type="project" value="TreeGrafter"/>
</dbReference>
<evidence type="ECO:0000256" key="5">
    <source>
        <dbReference type="ARBA" id="ARBA00022801"/>
    </source>
</evidence>
<accession>A0A9P3LXR4</accession>
<sequence length="873" mass="98427">MSPERVVLPTNVSPVHYELKLTPNLETFVLKGEAAITIAIHEPTSTIQVNAKALVVDRASVIIGEETYKATSIETTASEVVTFTFPQELPKGSAILDLDFTGELNDRMNGFYRSQYKDKDGNVKYMAVTQFEATSARQAFPCWDEPSCKATFSVALVVPFDLVALSNTPIKEMTAVEPDVKTVYFEKTPIMSTYLVAFAVGDFEYIETTTTKLETPVVCRVYTVPGLVEQGRFALEITPKILEYFAEIFGIAYPLAKLDHIAVPDFDSGAMENWGLITYRTTALLYDPKTSAASYKQQVAYVVAHEIAHQWFGNLVTMEWWDHLWLNEGFATWVGTLAVDHLFPSWDTWSNFVVGEYQQGLSLDSLRSSHPIEVPVADPHEIHQIFDAISYSKGASVIRMLSTWLTVDVFLAGIRRYLRKHQYKNATTNDLWDALSEESKVDVREFMNTWTRVIGIPILNVEELDGVIKVEQHRFLSTNDVTEDEDQTVWWIPMGIHPKPASIKDANQTLTTRSLTFEVPQTKDGEPSLFLVNKNFSGVFRTNYSGESIRKIGQAILAGHPDLAVSDRAGLLADQSSLATSGHGSVKRLLDLVQYYKNETTFVVWGLLLVKLDNITQLFSVNDRTYEGVKHFQRELVDKLVHELGWEFPENEDYLTTRLRGSILSAAGKAGHEATVKEGLRRFELFMQEGADQDAALHASVRRTAFEIALTHGGVKEFDQVLNYYRTTPKQDQQSMTLVALGASVHGQEMIQRVFEFALSSEVRSQDVPYVLSGLSMNIKARHAAWSWIKSNWATLHERFTGSMGMLGFLVKIPVSRMADEAILKDLTDFFADKDVKEFDRDLEQAKEALRIRCKWVSRDGPALEEWLVENGH</sequence>
<dbReference type="Gene3D" id="1.25.50.20">
    <property type="match status" value="1"/>
</dbReference>
<keyword evidence="5 11" id="KW-0378">Hydrolase</keyword>
<dbReference type="InterPro" id="IPR050344">
    <property type="entry name" value="Peptidase_M1_aminopeptidases"/>
</dbReference>
<evidence type="ECO:0000259" key="14">
    <source>
        <dbReference type="Pfam" id="PF17900"/>
    </source>
</evidence>
<dbReference type="PRINTS" id="PR00756">
    <property type="entry name" value="ALADIPTASE"/>
</dbReference>
<evidence type="ECO:0000256" key="8">
    <source>
        <dbReference type="PIRSR" id="PIRSR634016-1"/>
    </source>
</evidence>
<dbReference type="FunFam" id="1.25.50.20:FF:000002">
    <property type="entry name" value="Aminopeptidase"/>
    <property type="match status" value="1"/>
</dbReference>
<organism evidence="15 16">
    <name type="scientific">Entomortierella parvispora</name>
    <dbReference type="NCBI Taxonomy" id="205924"/>
    <lineage>
        <taxon>Eukaryota</taxon>
        <taxon>Fungi</taxon>
        <taxon>Fungi incertae sedis</taxon>
        <taxon>Mucoromycota</taxon>
        <taxon>Mortierellomycotina</taxon>
        <taxon>Mortierellomycetes</taxon>
        <taxon>Mortierellales</taxon>
        <taxon>Mortierellaceae</taxon>
        <taxon>Entomortierella</taxon>
    </lineage>
</organism>
<reference evidence="15" key="2">
    <citation type="journal article" date="2022" name="Microbiol. Resour. Announc.">
        <title>Whole-Genome Sequence of Entomortierella parvispora E1425, a Mucoromycotan Fungus Associated with Burkholderiaceae-Related Endosymbiotic Bacteria.</title>
        <authorList>
            <person name="Herlambang A."/>
            <person name="Guo Y."/>
            <person name="Takashima Y."/>
            <person name="Narisawa K."/>
            <person name="Ohta H."/>
            <person name="Nishizawa T."/>
        </authorList>
    </citation>
    <scope>NUCLEOTIDE SEQUENCE</scope>
    <source>
        <strain evidence="15">E1425</strain>
    </source>
</reference>
<feature type="domain" description="Peptidase M1 membrane alanine aminopeptidase" evidence="12">
    <location>
        <begin position="233"/>
        <end position="450"/>
    </location>
</feature>
<comment type="similarity">
    <text evidence="1 11">Belongs to the peptidase M1 family.</text>
</comment>
<dbReference type="SUPFAM" id="SSF63737">
    <property type="entry name" value="Leukotriene A4 hydrolase N-terminal domain"/>
    <property type="match status" value="1"/>
</dbReference>
<dbReference type="InterPro" id="IPR045357">
    <property type="entry name" value="Aminopeptidase_N-like_N"/>
</dbReference>
<evidence type="ECO:0000259" key="12">
    <source>
        <dbReference type="Pfam" id="PF01433"/>
    </source>
</evidence>
<dbReference type="AlphaFoldDB" id="A0A9P3LXR4"/>
<feature type="domain" description="ERAP1-like C-terminal" evidence="13">
    <location>
        <begin position="529"/>
        <end position="851"/>
    </location>
</feature>
<evidence type="ECO:0000313" key="15">
    <source>
        <dbReference type="EMBL" id="GJJ74378.1"/>
    </source>
</evidence>
<dbReference type="PANTHER" id="PTHR11533">
    <property type="entry name" value="PROTEASE M1 ZINC METALLOPROTEASE"/>
    <property type="match status" value="1"/>
</dbReference>
<dbReference type="InterPro" id="IPR024571">
    <property type="entry name" value="ERAP1-like_C_dom"/>
</dbReference>
<keyword evidence="4 9" id="KW-0479">Metal-binding</keyword>
<feature type="active site" description="Proton acceptor" evidence="8">
    <location>
        <position position="306"/>
    </location>
</feature>
<evidence type="ECO:0000256" key="10">
    <source>
        <dbReference type="PIRSR" id="PIRSR634016-4"/>
    </source>
</evidence>
<dbReference type="InterPro" id="IPR027268">
    <property type="entry name" value="Peptidase_M4/M1_CTD_sf"/>
</dbReference>
<keyword evidence="3 11" id="KW-0645">Protease</keyword>
<evidence type="ECO:0000256" key="2">
    <source>
        <dbReference type="ARBA" id="ARBA00022438"/>
    </source>
</evidence>
<dbReference type="Pfam" id="PF11838">
    <property type="entry name" value="ERAP1_C"/>
    <property type="match status" value="1"/>
</dbReference>
<dbReference type="EC" id="3.4.11.-" evidence="11"/>
<comment type="cofactor">
    <cofactor evidence="9 11">
        <name>Zn(2+)</name>
        <dbReference type="ChEBI" id="CHEBI:29105"/>
    </cofactor>
    <text evidence="9 11">Binds 1 zinc ion per subunit.</text>
</comment>
<evidence type="ECO:0000256" key="7">
    <source>
        <dbReference type="ARBA" id="ARBA00023049"/>
    </source>
</evidence>
<evidence type="ECO:0000256" key="3">
    <source>
        <dbReference type="ARBA" id="ARBA00022670"/>
    </source>
</evidence>
<dbReference type="Pfam" id="PF01433">
    <property type="entry name" value="Peptidase_M1"/>
    <property type="match status" value="1"/>
</dbReference>
<evidence type="ECO:0000313" key="16">
    <source>
        <dbReference type="Proteomes" id="UP000827284"/>
    </source>
</evidence>